<name>A0ABU1N4U3_9CAUL</name>
<keyword evidence="2" id="KW-1185">Reference proteome</keyword>
<protein>
    <submittedName>
        <fullName evidence="1">Phage tail-like protein</fullName>
    </submittedName>
</protein>
<proteinExistence type="predicted"/>
<reference evidence="1 2" key="1">
    <citation type="submission" date="2023-07" db="EMBL/GenBank/DDBJ databases">
        <title>Sorghum-associated microbial communities from plants grown in Nebraska, USA.</title>
        <authorList>
            <person name="Schachtman D."/>
        </authorList>
    </citation>
    <scope>NUCLEOTIDE SEQUENCE [LARGE SCALE GENOMIC DNA]</scope>
    <source>
        <strain evidence="1 2">DS2154</strain>
    </source>
</reference>
<dbReference type="EMBL" id="JAVDRL010000012">
    <property type="protein sequence ID" value="MDR6533353.1"/>
    <property type="molecule type" value="Genomic_DNA"/>
</dbReference>
<evidence type="ECO:0000313" key="1">
    <source>
        <dbReference type="EMBL" id="MDR6533353.1"/>
    </source>
</evidence>
<dbReference type="Proteomes" id="UP001262754">
    <property type="component" value="Unassembled WGS sequence"/>
</dbReference>
<accession>A0ABU1N4U3</accession>
<organism evidence="1 2">
    <name type="scientific">Caulobacter rhizosphaerae</name>
    <dbReference type="NCBI Taxonomy" id="2010972"/>
    <lineage>
        <taxon>Bacteria</taxon>
        <taxon>Pseudomonadati</taxon>
        <taxon>Pseudomonadota</taxon>
        <taxon>Alphaproteobacteria</taxon>
        <taxon>Caulobacterales</taxon>
        <taxon>Caulobacteraceae</taxon>
        <taxon>Caulobacter</taxon>
    </lineage>
</organism>
<sequence length="192" mass="20926">MDRARIARLLPETYQAAIPPENPSGVPDGANPKKPLAAVLEVMEVLQAPAENALATLDSHIDPMRAPPSFALMLARWLDLDRYLDWTGGRPGEGAPRYAAGLGRLRLLCLEAAELARWRGTRRTLERILTVGTGLSGFTVEENPPGPKGVASSFHLRVVAPAAARPLADLVRRIVDEERPAYTTYDIEFLPA</sequence>
<comment type="caution">
    <text evidence="1">The sequence shown here is derived from an EMBL/GenBank/DDBJ whole genome shotgun (WGS) entry which is preliminary data.</text>
</comment>
<dbReference type="RefSeq" id="WP_310034222.1">
    <property type="nucleotide sequence ID" value="NZ_JAVDRL010000012.1"/>
</dbReference>
<gene>
    <name evidence="1" type="ORF">J2800_004115</name>
</gene>
<evidence type="ECO:0000313" key="2">
    <source>
        <dbReference type="Proteomes" id="UP001262754"/>
    </source>
</evidence>